<keyword evidence="6" id="KW-0067">ATP-binding</keyword>
<dbReference type="InterPro" id="IPR027417">
    <property type="entry name" value="P-loop_NTPase"/>
</dbReference>
<evidence type="ECO:0000256" key="3">
    <source>
        <dbReference type="ARBA" id="ARBA00022741"/>
    </source>
</evidence>
<dbReference type="EC" id="2.7.4.3" evidence="6"/>
<dbReference type="GO" id="GO:0004017">
    <property type="term" value="F:AMP kinase activity"/>
    <property type="evidence" value="ECO:0007669"/>
    <property type="project" value="UniProtKB-EC"/>
</dbReference>
<comment type="similarity">
    <text evidence="5">Belongs to the adenylate kinase family.</text>
</comment>
<evidence type="ECO:0000256" key="1">
    <source>
        <dbReference type="ARBA" id="ARBA00022679"/>
    </source>
</evidence>
<proteinExistence type="inferred from homology"/>
<keyword evidence="1 5" id="KW-0808">Transferase</keyword>
<evidence type="ECO:0000256" key="6">
    <source>
        <dbReference type="RuleBase" id="RU003331"/>
    </source>
</evidence>
<gene>
    <name evidence="7" type="ORF">COT89_02680</name>
</gene>
<organism evidence="7 8">
    <name type="scientific">Candidatus Colwellbacteria bacterium CG10_big_fil_rev_8_21_14_0_10_42_22</name>
    <dbReference type="NCBI Taxonomy" id="1974540"/>
    <lineage>
        <taxon>Bacteria</taxon>
        <taxon>Candidatus Colwelliibacteriota</taxon>
    </lineage>
</organism>
<keyword evidence="2" id="KW-0545">Nucleotide biosynthesis</keyword>
<evidence type="ECO:0000313" key="8">
    <source>
        <dbReference type="Proteomes" id="UP000231466"/>
    </source>
</evidence>
<comment type="catalytic activity">
    <reaction evidence="6">
        <text>AMP + ATP = 2 ADP</text>
        <dbReference type="Rhea" id="RHEA:12973"/>
        <dbReference type="ChEBI" id="CHEBI:30616"/>
        <dbReference type="ChEBI" id="CHEBI:456215"/>
        <dbReference type="ChEBI" id="CHEBI:456216"/>
        <dbReference type="EC" id="2.7.4.3"/>
    </reaction>
</comment>
<dbReference type="Pfam" id="PF17660">
    <property type="entry name" value="BTRD1"/>
    <property type="match status" value="1"/>
</dbReference>
<evidence type="ECO:0000256" key="4">
    <source>
        <dbReference type="ARBA" id="ARBA00022777"/>
    </source>
</evidence>
<keyword evidence="4 5" id="KW-0418">Kinase</keyword>
<dbReference type="Gene3D" id="3.40.50.300">
    <property type="entry name" value="P-loop containing nucleotide triphosphate hydrolases"/>
    <property type="match status" value="1"/>
</dbReference>
<dbReference type="PRINTS" id="PR00094">
    <property type="entry name" value="ADENYLTKNASE"/>
</dbReference>
<dbReference type="Pfam" id="PF13207">
    <property type="entry name" value="AAA_17"/>
    <property type="match status" value="1"/>
</dbReference>
<dbReference type="PANTHER" id="PTHR23359">
    <property type="entry name" value="NUCLEOTIDE KINASE"/>
    <property type="match status" value="1"/>
</dbReference>
<reference evidence="8" key="1">
    <citation type="submission" date="2017-09" db="EMBL/GenBank/DDBJ databases">
        <title>Depth-based differentiation of microbial function through sediment-hosted aquifers and enrichment of novel symbionts in the deep terrestrial subsurface.</title>
        <authorList>
            <person name="Probst A.J."/>
            <person name="Ladd B."/>
            <person name="Jarett J.K."/>
            <person name="Geller-Mcgrath D.E."/>
            <person name="Sieber C.M.K."/>
            <person name="Emerson J.B."/>
            <person name="Anantharaman K."/>
            <person name="Thomas B.C."/>
            <person name="Malmstrom R."/>
            <person name="Stieglmeier M."/>
            <person name="Klingl A."/>
            <person name="Woyke T."/>
            <person name="Ryan C.M."/>
            <person name="Banfield J.F."/>
        </authorList>
    </citation>
    <scope>NUCLEOTIDE SEQUENCE [LARGE SCALE GENOMIC DNA]</scope>
</reference>
<evidence type="ECO:0000313" key="7">
    <source>
        <dbReference type="EMBL" id="PIR97792.1"/>
    </source>
</evidence>
<dbReference type="Proteomes" id="UP000231466">
    <property type="component" value="Unassembled WGS sequence"/>
</dbReference>
<evidence type="ECO:0000256" key="5">
    <source>
        <dbReference type="RuleBase" id="RU003330"/>
    </source>
</evidence>
<name>A0A2H0VFB0_9BACT</name>
<dbReference type="InterPro" id="IPR000850">
    <property type="entry name" value="Adenylat/UMP-CMP_kin"/>
</dbReference>
<dbReference type="EMBL" id="PFAH01000009">
    <property type="protein sequence ID" value="PIR97792.1"/>
    <property type="molecule type" value="Genomic_DNA"/>
</dbReference>
<dbReference type="GO" id="GO:0005737">
    <property type="term" value="C:cytoplasm"/>
    <property type="evidence" value="ECO:0007669"/>
    <property type="project" value="UniProtKB-SubCell"/>
</dbReference>
<evidence type="ECO:0000256" key="2">
    <source>
        <dbReference type="ARBA" id="ARBA00022727"/>
    </source>
</evidence>
<dbReference type="AlphaFoldDB" id="A0A2H0VFB0"/>
<comment type="subunit">
    <text evidence="6">Monomer.</text>
</comment>
<dbReference type="SUPFAM" id="SSF52540">
    <property type="entry name" value="P-loop containing nucleoside triphosphate hydrolases"/>
    <property type="match status" value="1"/>
</dbReference>
<accession>A0A2H0VFB0</accession>
<protein>
    <recommendedName>
        <fullName evidence="6">Adenylate kinase</fullName>
        <ecNumber evidence="6">2.7.4.3</ecNumber>
    </recommendedName>
</protein>
<dbReference type="GO" id="GO:0005524">
    <property type="term" value="F:ATP binding"/>
    <property type="evidence" value="ECO:0007669"/>
    <property type="project" value="UniProtKB-KW"/>
</dbReference>
<comment type="subcellular location">
    <subcellularLocation>
        <location evidence="6">Cytoplasm</location>
    </subcellularLocation>
</comment>
<comment type="caution">
    <text evidence="7">The sequence shown here is derived from an EMBL/GenBank/DDBJ whole genome shotgun (WGS) entry which is preliminary data.</text>
</comment>
<dbReference type="InterPro" id="IPR049511">
    <property type="entry name" value="PGH-like_rpt"/>
</dbReference>
<keyword evidence="3 6" id="KW-0547">Nucleotide-binding</keyword>
<sequence>MKPKILVFTGPPGSGKSTQAQLVANEYRLAYFDTGAMFRRLKMEGFSTPEMDRGELMDPLTTLELTQKEYQKIIEGNPAGISVSGSFRTLDESFGKDRQGGLAKWLSDKYGKESIYFFRINLSEEEAAKRNAMRGEGRQDDNPKLMKTRIEEYRARTEPVFKELENKGYRVIDIDGAPSKEEVFASIKEHLKS</sequence>